<name>A0A7J7LWM6_9MAGN</name>
<keyword evidence="2" id="KW-1185">Reference proteome</keyword>
<accession>A0A7J7LWM6</accession>
<protein>
    <submittedName>
        <fullName evidence="1">Uncharacterized protein</fullName>
    </submittedName>
</protein>
<gene>
    <name evidence="1" type="ORF">GIB67_036762</name>
</gene>
<reference evidence="1 2" key="1">
    <citation type="journal article" date="2020" name="IScience">
        <title>Genome Sequencing of the Endangered Kingdonia uniflora (Circaeasteraceae, Ranunculales) Reveals Potential Mechanisms of Evolutionary Specialization.</title>
        <authorList>
            <person name="Sun Y."/>
            <person name="Deng T."/>
            <person name="Zhang A."/>
            <person name="Moore M.J."/>
            <person name="Landis J.B."/>
            <person name="Lin N."/>
            <person name="Zhang H."/>
            <person name="Zhang X."/>
            <person name="Huang J."/>
            <person name="Zhang X."/>
            <person name="Sun H."/>
            <person name="Wang H."/>
        </authorList>
    </citation>
    <scope>NUCLEOTIDE SEQUENCE [LARGE SCALE GENOMIC DNA]</scope>
    <source>
        <strain evidence="1">TB1705</strain>
        <tissue evidence="1">Leaf</tissue>
    </source>
</reference>
<dbReference type="AlphaFoldDB" id="A0A7J7LWM6"/>
<organism evidence="1 2">
    <name type="scientific">Kingdonia uniflora</name>
    <dbReference type="NCBI Taxonomy" id="39325"/>
    <lineage>
        <taxon>Eukaryota</taxon>
        <taxon>Viridiplantae</taxon>
        <taxon>Streptophyta</taxon>
        <taxon>Embryophyta</taxon>
        <taxon>Tracheophyta</taxon>
        <taxon>Spermatophyta</taxon>
        <taxon>Magnoliopsida</taxon>
        <taxon>Ranunculales</taxon>
        <taxon>Circaeasteraceae</taxon>
        <taxon>Kingdonia</taxon>
    </lineage>
</organism>
<dbReference type="Proteomes" id="UP000541444">
    <property type="component" value="Unassembled WGS sequence"/>
</dbReference>
<dbReference type="EMBL" id="JACGCM010001948">
    <property type="protein sequence ID" value="KAF6147043.1"/>
    <property type="molecule type" value="Genomic_DNA"/>
</dbReference>
<evidence type="ECO:0000313" key="2">
    <source>
        <dbReference type="Proteomes" id="UP000541444"/>
    </source>
</evidence>
<evidence type="ECO:0000313" key="1">
    <source>
        <dbReference type="EMBL" id="KAF6147043.1"/>
    </source>
</evidence>
<sequence length="78" mass="9183">MKILDVTFPIGERSIRDFVEHELECNVQSPFFDSQVEPLKVHYTVDDSVGAHLFQFMEMASQLKMISYNVWPLYIDKK</sequence>
<proteinExistence type="predicted"/>
<feature type="non-terminal residue" evidence="1">
    <location>
        <position position="1"/>
    </location>
</feature>
<comment type="caution">
    <text evidence="1">The sequence shown here is derived from an EMBL/GenBank/DDBJ whole genome shotgun (WGS) entry which is preliminary data.</text>
</comment>